<evidence type="ECO:0000313" key="1">
    <source>
        <dbReference type="EMBL" id="NGZ88045.1"/>
    </source>
</evidence>
<evidence type="ECO:0000313" key="2">
    <source>
        <dbReference type="Proteomes" id="UP000666369"/>
    </source>
</evidence>
<dbReference type="InterPro" id="IPR029044">
    <property type="entry name" value="Nucleotide-diphossugar_trans"/>
</dbReference>
<reference evidence="2" key="2">
    <citation type="submission" date="2023-07" db="EMBL/GenBank/DDBJ databases">
        <title>Duganella aceri sp. nov., isolated from tree sap.</title>
        <authorList>
            <person name="Kim I.S."/>
        </authorList>
    </citation>
    <scope>NUCLEOTIDE SEQUENCE [LARGE SCALE GENOMIC DNA]</scope>
    <source>
        <strain evidence="2">SAP-35</strain>
    </source>
</reference>
<name>A0ABX0FTM8_9BURK</name>
<comment type="caution">
    <text evidence="1">The sequence shown here is derived from an EMBL/GenBank/DDBJ whole genome shotgun (WGS) entry which is preliminary data.</text>
</comment>
<organism evidence="1 2">
    <name type="scientific">Duganella aceris</name>
    <dbReference type="NCBI Taxonomy" id="2703883"/>
    <lineage>
        <taxon>Bacteria</taxon>
        <taxon>Pseudomonadati</taxon>
        <taxon>Pseudomonadota</taxon>
        <taxon>Betaproteobacteria</taxon>
        <taxon>Burkholderiales</taxon>
        <taxon>Oxalobacteraceae</taxon>
        <taxon>Telluria group</taxon>
        <taxon>Duganella</taxon>
    </lineage>
</organism>
<keyword evidence="2" id="KW-1185">Reference proteome</keyword>
<reference evidence="1 2" key="1">
    <citation type="submission" date="2020-01" db="EMBL/GenBank/DDBJ databases">
        <authorList>
            <person name="Lee S.D."/>
        </authorList>
    </citation>
    <scope>NUCLEOTIDE SEQUENCE [LARGE SCALE GENOMIC DNA]</scope>
    <source>
        <strain evidence="1 2">SAP-35</strain>
    </source>
</reference>
<dbReference type="EMBL" id="JAADJT010000016">
    <property type="protein sequence ID" value="NGZ88045.1"/>
    <property type="molecule type" value="Genomic_DNA"/>
</dbReference>
<dbReference type="SUPFAM" id="SSF53448">
    <property type="entry name" value="Nucleotide-diphospho-sugar transferases"/>
    <property type="match status" value="1"/>
</dbReference>
<dbReference type="RefSeq" id="WP_166108161.1">
    <property type="nucleotide sequence ID" value="NZ_JAADJT010000016.1"/>
</dbReference>
<dbReference type="Proteomes" id="UP000666369">
    <property type="component" value="Unassembled WGS sequence"/>
</dbReference>
<protein>
    <submittedName>
        <fullName evidence="1">Glycosyltransferase family 2 protein</fullName>
    </submittedName>
</protein>
<gene>
    <name evidence="1" type="ORF">GW587_27770</name>
</gene>
<sequence length="289" mass="32675">MTLSLKSLSTSLHVRTTDVFLKAKLRHNWAKAAPRLRSAKLQGDNDFDVVISLTSYPPRFGTLHLTLQSLLLQAHTKKKVALWIAHKDIDKLPTLVTALVDYGLEIHACEDTRSYKKLIPALKRYPTHPIVIADDDAYYWPQWLDELLATARGSDGNEVICHRMHRIRLGADGLPLPYTQWESESRRTDASPLHFPTGIGGVLYLPGILPAEVFDQQAYTELCPTGDDIWFYWMARSNGASFRCTQSTDYIHNWRGSQAAALAINNVGNDMNDKQIMAMIDRFGYFSAK</sequence>
<accession>A0ABX0FTM8</accession>
<proteinExistence type="predicted"/>